<dbReference type="RefSeq" id="WP_120519416.1">
    <property type="nucleotide sequence ID" value="NZ_QXZY01000020.1"/>
</dbReference>
<organism evidence="3 4">
    <name type="scientific">Chitinophaga barathri</name>
    <dbReference type="NCBI Taxonomy" id="1647451"/>
    <lineage>
        <taxon>Bacteria</taxon>
        <taxon>Pseudomonadati</taxon>
        <taxon>Bacteroidota</taxon>
        <taxon>Chitinophagia</taxon>
        <taxon>Chitinophagales</taxon>
        <taxon>Chitinophagaceae</taxon>
        <taxon>Chitinophaga</taxon>
    </lineage>
</organism>
<name>A0A3N4M4E8_9BACT</name>
<keyword evidence="1" id="KW-1133">Transmembrane helix</keyword>
<dbReference type="Proteomes" id="UP000279089">
    <property type="component" value="Unassembled WGS sequence"/>
</dbReference>
<dbReference type="Pfam" id="PF14258">
    <property type="entry name" value="DUF4350"/>
    <property type="match status" value="1"/>
</dbReference>
<dbReference type="AlphaFoldDB" id="A0A3N4M4E8"/>
<keyword evidence="1" id="KW-0812">Transmembrane</keyword>
<dbReference type="OrthoDB" id="1111222at2"/>
<sequence length="410" mass="46838">MKTGIIIGISVIITALIVLLIIGGVTQGGGGPRADSRLQVEYISYSSRDKSPYGSYVPYKLLQHFFKGTKPKTATRPFVKTYEKGNDLKTQNNVYIIVAERLWLSEEDATAMSDYVAEGNKLFLAIEETDSLLEATFGFRVREGLNTPAVTAVTQHFSNPNFGADTAFTSKGILFKNSLARPDSGIITILGTNKFHEPNFFRIPHGNGQVFVMLNPMTWTNYFLMNKQNIRALELQMAYLPEYPPNVYWDEFYKYQHGPQQGDFSNWQVLLRHPSLRWALFLAVVLLLLYVLFESKRRQRLIPPKPVLANNSLDFAETLGRLYYLHHNNWNLANKMTQHLLDYIRQNYYLNTSALSSEFVTALSRKSGQPRESVERLMGMAAQVKLSGSISDEQLQEYYNSIYQFYLKAK</sequence>
<keyword evidence="1" id="KW-0472">Membrane</keyword>
<protein>
    <submittedName>
        <fullName evidence="3">DUF4350 domain-containing protein</fullName>
    </submittedName>
</protein>
<dbReference type="InterPro" id="IPR025646">
    <property type="entry name" value="DUF4350"/>
</dbReference>
<feature type="transmembrane region" description="Helical" evidence="1">
    <location>
        <begin position="275"/>
        <end position="293"/>
    </location>
</feature>
<feature type="transmembrane region" description="Helical" evidence="1">
    <location>
        <begin position="5"/>
        <end position="25"/>
    </location>
</feature>
<proteinExistence type="predicted"/>
<evidence type="ECO:0000256" key="1">
    <source>
        <dbReference type="SAM" id="Phobius"/>
    </source>
</evidence>
<accession>A0A3N4M4E8</accession>
<evidence type="ECO:0000313" key="4">
    <source>
        <dbReference type="Proteomes" id="UP000279089"/>
    </source>
</evidence>
<evidence type="ECO:0000259" key="2">
    <source>
        <dbReference type="Pfam" id="PF14258"/>
    </source>
</evidence>
<keyword evidence="4" id="KW-1185">Reference proteome</keyword>
<evidence type="ECO:0000313" key="3">
    <source>
        <dbReference type="EMBL" id="RPD37954.1"/>
    </source>
</evidence>
<reference evidence="4" key="1">
    <citation type="submission" date="2018-11" db="EMBL/GenBank/DDBJ databases">
        <title>Chitinophaga lutea sp.nov., isolate from arsenic contaminated soil.</title>
        <authorList>
            <person name="Zong Y."/>
        </authorList>
    </citation>
    <scope>NUCLEOTIDE SEQUENCE [LARGE SCALE GENOMIC DNA]</scope>
    <source>
        <strain evidence="4">YLT18</strain>
    </source>
</reference>
<dbReference type="EMBL" id="RMBX01000021">
    <property type="protein sequence ID" value="RPD37954.1"/>
    <property type="molecule type" value="Genomic_DNA"/>
</dbReference>
<comment type="caution">
    <text evidence="3">The sequence shown here is derived from an EMBL/GenBank/DDBJ whole genome shotgun (WGS) entry which is preliminary data.</text>
</comment>
<gene>
    <name evidence="3" type="ORF">EG028_27425</name>
</gene>
<feature type="domain" description="DUF4350" evidence="2">
    <location>
        <begin position="48"/>
        <end position="231"/>
    </location>
</feature>